<dbReference type="GO" id="GO:0005789">
    <property type="term" value="C:endoplasmic reticulum membrane"/>
    <property type="evidence" value="ECO:0007669"/>
    <property type="project" value="UniProtKB-SubCell"/>
</dbReference>
<dbReference type="SMART" id="SM00702">
    <property type="entry name" value="P4Hc"/>
    <property type="match status" value="1"/>
</dbReference>
<evidence type="ECO:0000256" key="3">
    <source>
        <dbReference type="ARBA" id="ARBA00004367"/>
    </source>
</evidence>
<evidence type="ECO:0000256" key="12">
    <source>
        <dbReference type="ARBA" id="ARBA00023004"/>
    </source>
</evidence>
<dbReference type="PANTHER" id="PTHR10730:SF7">
    <property type="entry name" value="MULTIFUNCTIONAL PROCOLLAGEN LYSINE HYDROXYLASE AND GLYCOSYLTRANSFERASE LH3"/>
    <property type="match status" value="1"/>
</dbReference>
<comment type="subcellular location">
    <subcellularLocation>
        <location evidence="3">Endoplasmic reticulum membrane</location>
        <topology evidence="3">Peripheral membrane protein</topology>
        <orientation evidence="3">Lumenal side</orientation>
    </subcellularLocation>
    <subcellularLocation>
        <location evidence="4">Rough endoplasmic reticulum</location>
    </subcellularLocation>
</comment>
<dbReference type="GO" id="GO:0031418">
    <property type="term" value="F:L-ascorbic acid binding"/>
    <property type="evidence" value="ECO:0007669"/>
    <property type="project" value="UniProtKB-KW"/>
</dbReference>
<organism evidence="17 18">
    <name type="scientific">Mastacembelus armatus</name>
    <name type="common">zig-zag eel</name>
    <dbReference type="NCBI Taxonomy" id="205130"/>
    <lineage>
        <taxon>Eukaryota</taxon>
        <taxon>Metazoa</taxon>
        <taxon>Chordata</taxon>
        <taxon>Craniata</taxon>
        <taxon>Vertebrata</taxon>
        <taxon>Euteleostomi</taxon>
        <taxon>Actinopterygii</taxon>
        <taxon>Neopterygii</taxon>
        <taxon>Teleostei</taxon>
        <taxon>Neoteleostei</taxon>
        <taxon>Acanthomorphata</taxon>
        <taxon>Anabantaria</taxon>
        <taxon>Synbranchiformes</taxon>
        <taxon>Mastacembelidae</taxon>
        <taxon>Mastacembelus</taxon>
    </lineage>
</organism>
<name>A0A7N8XWI5_9TELE</name>
<evidence type="ECO:0000259" key="16">
    <source>
        <dbReference type="PROSITE" id="PS51471"/>
    </source>
</evidence>
<dbReference type="InterPro" id="IPR006620">
    <property type="entry name" value="Pro_4_hyd_alph"/>
</dbReference>
<dbReference type="GeneTree" id="ENSGT01030000234558"/>
<comment type="cofactor">
    <cofactor evidence="1">
        <name>Fe(2+)</name>
        <dbReference type="ChEBI" id="CHEBI:29033"/>
    </cofactor>
</comment>
<dbReference type="PROSITE" id="PS51471">
    <property type="entry name" value="FE2OG_OXY"/>
    <property type="match status" value="1"/>
</dbReference>
<evidence type="ECO:0000256" key="2">
    <source>
        <dbReference type="ARBA" id="ARBA00001961"/>
    </source>
</evidence>
<dbReference type="Pfam" id="PF25342">
    <property type="entry name" value="GT_PLOD"/>
    <property type="match status" value="1"/>
</dbReference>
<keyword evidence="9" id="KW-0847">Vitamin C</keyword>
<dbReference type="PROSITE" id="PS01325">
    <property type="entry name" value="LYS_HYDROXYLASE"/>
    <property type="match status" value="1"/>
</dbReference>
<dbReference type="InterPro" id="IPR044861">
    <property type="entry name" value="IPNS-like_FE2OG_OXY"/>
</dbReference>
<dbReference type="Gene3D" id="2.60.120.620">
    <property type="entry name" value="q2cbj1_9rhob like domain"/>
    <property type="match status" value="1"/>
</dbReference>
<keyword evidence="11" id="KW-0560">Oxidoreductase</keyword>
<evidence type="ECO:0000256" key="10">
    <source>
        <dbReference type="ARBA" id="ARBA00022964"/>
    </source>
</evidence>
<dbReference type="EC" id="1.14.11.4" evidence="5"/>
<dbReference type="InterPro" id="IPR050757">
    <property type="entry name" value="Collagen_mod_GT25"/>
</dbReference>
<evidence type="ECO:0000256" key="13">
    <source>
        <dbReference type="ARBA" id="ARBA00023136"/>
    </source>
</evidence>
<comment type="cofactor">
    <cofactor evidence="2">
        <name>L-ascorbate</name>
        <dbReference type="ChEBI" id="CHEBI:38290"/>
    </cofactor>
</comment>
<dbReference type="FunFam" id="2.60.120.620:FF:000004">
    <property type="entry name" value="Procollagen-lysine,2-oxoglutarate 5-dioxygenase 2"/>
    <property type="match status" value="1"/>
</dbReference>
<comment type="catalytic activity">
    <reaction evidence="15">
        <text>L-lysyl-[collagen] + 2-oxoglutarate + O2 = (5R)-5-hydroxy-L-lysyl-[collagen] + succinate + CO2</text>
        <dbReference type="Rhea" id="RHEA:16569"/>
        <dbReference type="Rhea" id="RHEA-COMP:12751"/>
        <dbReference type="Rhea" id="RHEA-COMP:12752"/>
        <dbReference type="ChEBI" id="CHEBI:15379"/>
        <dbReference type="ChEBI" id="CHEBI:16526"/>
        <dbReference type="ChEBI" id="CHEBI:16810"/>
        <dbReference type="ChEBI" id="CHEBI:29969"/>
        <dbReference type="ChEBI" id="CHEBI:30031"/>
        <dbReference type="ChEBI" id="CHEBI:133442"/>
        <dbReference type="EC" id="1.14.11.4"/>
    </reaction>
</comment>
<evidence type="ECO:0000256" key="15">
    <source>
        <dbReference type="ARBA" id="ARBA00047930"/>
    </source>
</evidence>
<evidence type="ECO:0000256" key="6">
    <source>
        <dbReference type="ARBA" id="ARBA00022723"/>
    </source>
</evidence>
<evidence type="ECO:0000256" key="7">
    <source>
        <dbReference type="ARBA" id="ARBA00022729"/>
    </source>
</evidence>
<evidence type="ECO:0000256" key="14">
    <source>
        <dbReference type="ARBA" id="ARBA00023180"/>
    </source>
</evidence>
<reference evidence="17" key="1">
    <citation type="submission" date="2025-08" db="UniProtKB">
        <authorList>
            <consortium name="Ensembl"/>
        </authorList>
    </citation>
    <scope>IDENTIFICATION</scope>
</reference>
<dbReference type="PANTHER" id="PTHR10730">
    <property type="entry name" value="PROCOLLAGEN-LYSINE,2-OXOGLUTARATE 5-DIOXYGENASE/GLYCOSYLTRANSFERASE 25 FAMILY MEMBER"/>
    <property type="match status" value="1"/>
</dbReference>
<dbReference type="CDD" id="cd23002">
    <property type="entry name" value="GT_LH3"/>
    <property type="match status" value="1"/>
</dbReference>
<dbReference type="InterPro" id="IPR001006">
    <property type="entry name" value="Procol_lys_dOase"/>
</dbReference>
<evidence type="ECO:0000256" key="11">
    <source>
        <dbReference type="ARBA" id="ARBA00023002"/>
    </source>
</evidence>
<keyword evidence="14" id="KW-0325">Glycoprotein</keyword>
<sequence>SQNKPKCDSLQLNSLMLHCVNVKQTKLGAKRKRKRLILFPFVENLLVITAATEETDGFSRFMRTAKEFNYTVKVLGLGQDWKGGDVARTVGGGQKVRWLKKELIKHSEKKDMVVMFVDSYDVIFASGPGELLSKFSRLGHRVVFSAEGFCWPDQRLASKYPEVHSGKRYLNSGGFIGFAPELSEIVQQWKYKDNDDDQLFYTRIYLDKTQRTKFNMTLDHRSRIFQNLNGAVDEVVLKFERAKVRVRNVAYDTLPVVIHGNGPTKLQLNYLGNYVPTAWTYENGCGICDDDLLFFDDVPMPLVYIAVFIEHATPFMEEFLDRLATLNYPTARIRLFIHNNVVFHERHIHTFWERHKSLFPDARLVGPEENLQEDKARTMAIEACKKDPQCDYYFSIDSAVALTNPDTIRILIEENKPVIAPMLSRHGKLWSNFWGALNPDGFYSRSEDYIEIVQGKRIGLWNVPYISQAYMIKGSVLHSKLAQVSLYVNEAMDPDMVFCRSVRDQVTLLGHRSQDALCPQGVFMFVSNRDEFGRLVASSNFNTSRLHPDMWQIFDNPVDWKEKYIHENYSKIFEDEKSFVDQPCPDVYWFPAFSEKMCDHLVETMEDFGQWSMGSHKDERLTGGYENVPTVDIHMNQIGFEKEWLKFLKEYIVPITEKLYPGYYPRAQAIMNFVVRYRPDEQPFLRPHHDSSTFTINIALNSKNIDYEGGGCRFLRYDCNVESPRKGWSFMHPGRLTHYHEGLPTTKGTRYIMVSFVDP</sequence>
<accession>A0A7N8XWI5</accession>
<evidence type="ECO:0000256" key="1">
    <source>
        <dbReference type="ARBA" id="ARBA00001954"/>
    </source>
</evidence>
<evidence type="ECO:0000256" key="9">
    <source>
        <dbReference type="ARBA" id="ARBA00022896"/>
    </source>
</evidence>
<keyword evidence="13" id="KW-0472">Membrane</keyword>
<dbReference type="Ensembl" id="ENSMAMT00000069610.1">
    <property type="protein sequence ID" value="ENSMAMP00000055817.1"/>
    <property type="gene ID" value="ENSMAMG00000010701.2"/>
</dbReference>
<evidence type="ECO:0000313" key="18">
    <source>
        <dbReference type="Proteomes" id="UP000261640"/>
    </source>
</evidence>
<dbReference type="AlphaFoldDB" id="A0A7N8XWI5"/>
<evidence type="ECO:0000256" key="8">
    <source>
        <dbReference type="ARBA" id="ARBA00022824"/>
    </source>
</evidence>
<keyword evidence="12" id="KW-0408">Iron</keyword>
<dbReference type="InterPro" id="IPR057589">
    <property type="entry name" value="GT_PLOD"/>
</dbReference>
<keyword evidence="10" id="KW-0223">Dioxygenase</keyword>
<dbReference type="InterPro" id="IPR005123">
    <property type="entry name" value="Oxoglu/Fe-dep_dioxygenase_dom"/>
</dbReference>
<feature type="domain" description="Fe2OG dioxygenase" evidence="16">
    <location>
        <begin position="666"/>
        <end position="759"/>
    </location>
</feature>
<dbReference type="GO" id="GO:0005506">
    <property type="term" value="F:iron ion binding"/>
    <property type="evidence" value="ECO:0007669"/>
    <property type="project" value="InterPro"/>
</dbReference>
<evidence type="ECO:0000313" key="17">
    <source>
        <dbReference type="Ensembl" id="ENSMAMP00000055817.1"/>
    </source>
</evidence>
<dbReference type="GO" id="GO:0005791">
    <property type="term" value="C:rough endoplasmic reticulum"/>
    <property type="evidence" value="ECO:0007669"/>
    <property type="project" value="UniProtKB-SubCell"/>
</dbReference>
<proteinExistence type="predicted"/>
<protein>
    <recommendedName>
        <fullName evidence="5">procollagen-lysine 5-dioxygenase</fullName>
        <ecNumber evidence="5">1.14.11.4</ecNumber>
    </recommendedName>
</protein>
<keyword evidence="8" id="KW-0256">Endoplasmic reticulum</keyword>
<dbReference type="GO" id="GO:0008475">
    <property type="term" value="F:procollagen-lysine 5-dioxygenase activity"/>
    <property type="evidence" value="ECO:0007669"/>
    <property type="project" value="UniProtKB-EC"/>
</dbReference>
<dbReference type="GO" id="GO:0033823">
    <property type="term" value="F:procollagen glucosyltransferase activity"/>
    <property type="evidence" value="ECO:0007669"/>
    <property type="project" value="TreeGrafter"/>
</dbReference>
<dbReference type="InParanoid" id="A0A7N8XWI5"/>
<reference evidence="17" key="2">
    <citation type="submission" date="2025-09" db="UniProtKB">
        <authorList>
            <consortium name="Ensembl"/>
        </authorList>
    </citation>
    <scope>IDENTIFICATION</scope>
</reference>
<evidence type="ECO:0000256" key="5">
    <source>
        <dbReference type="ARBA" id="ARBA00012264"/>
    </source>
</evidence>
<evidence type="ECO:0000256" key="4">
    <source>
        <dbReference type="ARBA" id="ARBA00004427"/>
    </source>
</evidence>
<keyword evidence="6" id="KW-0479">Metal-binding</keyword>
<dbReference type="Proteomes" id="UP000261640">
    <property type="component" value="Unplaced"/>
</dbReference>
<dbReference type="Pfam" id="PF25238">
    <property type="entry name" value="OGFOD2-like"/>
    <property type="match status" value="1"/>
</dbReference>
<keyword evidence="18" id="KW-1185">Reference proteome</keyword>
<keyword evidence="7" id="KW-0732">Signal</keyword>
<dbReference type="Pfam" id="PF03171">
    <property type="entry name" value="2OG-FeII_Oxy"/>
    <property type="match status" value="1"/>
</dbReference>